<evidence type="ECO:0000313" key="2">
    <source>
        <dbReference type="Proteomes" id="UP000612855"/>
    </source>
</evidence>
<dbReference type="EMBL" id="BMFJ01000001">
    <property type="protein sequence ID" value="GGE30149.1"/>
    <property type="molecule type" value="Genomic_DNA"/>
</dbReference>
<proteinExistence type="predicted"/>
<dbReference type="GO" id="GO:0003676">
    <property type="term" value="F:nucleic acid binding"/>
    <property type="evidence" value="ECO:0007669"/>
    <property type="project" value="InterPro"/>
</dbReference>
<evidence type="ECO:0000313" key="1">
    <source>
        <dbReference type="EMBL" id="GGE30149.1"/>
    </source>
</evidence>
<dbReference type="InterPro" id="IPR012337">
    <property type="entry name" value="RNaseH-like_sf"/>
</dbReference>
<dbReference type="InterPro" id="IPR036397">
    <property type="entry name" value="RNaseH_sf"/>
</dbReference>
<organism evidence="1 2">
    <name type="scientific">Primorskyibacter flagellatus</name>
    <dbReference type="NCBI Taxonomy" id="1387277"/>
    <lineage>
        <taxon>Bacteria</taxon>
        <taxon>Pseudomonadati</taxon>
        <taxon>Pseudomonadota</taxon>
        <taxon>Alphaproteobacteria</taxon>
        <taxon>Rhodobacterales</taxon>
        <taxon>Roseobacteraceae</taxon>
        <taxon>Primorskyibacter</taxon>
    </lineage>
</organism>
<name>A0A917A6A9_9RHOB</name>
<comment type="caution">
    <text evidence="1">The sequence shown here is derived from an EMBL/GenBank/DDBJ whole genome shotgun (WGS) entry which is preliminary data.</text>
</comment>
<dbReference type="Gene3D" id="3.30.420.10">
    <property type="entry name" value="Ribonuclease H-like superfamily/Ribonuclease H"/>
    <property type="match status" value="1"/>
</dbReference>
<reference evidence="2" key="1">
    <citation type="journal article" date="2019" name="Int. J. Syst. Evol. Microbiol.">
        <title>The Global Catalogue of Microorganisms (GCM) 10K type strain sequencing project: providing services to taxonomists for standard genome sequencing and annotation.</title>
        <authorList>
            <consortium name="The Broad Institute Genomics Platform"/>
            <consortium name="The Broad Institute Genome Sequencing Center for Infectious Disease"/>
            <person name="Wu L."/>
            <person name="Ma J."/>
        </authorList>
    </citation>
    <scope>NUCLEOTIDE SEQUENCE [LARGE SCALE GENOMIC DNA]</scope>
    <source>
        <strain evidence="2">CGMCC 1.12664</strain>
    </source>
</reference>
<accession>A0A917A6A9</accession>
<gene>
    <name evidence="1" type="ORF">GCM10011360_17760</name>
</gene>
<keyword evidence="2" id="KW-1185">Reference proteome</keyword>
<sequence>MDVATQCGLAVGKSGDNPKAWSVGLGQGRSEAERFSNVLRLTHGLIETHDPDLIVVEAFIGGKNASAYLIGLVACVRGCAFNRGVKVEMVFPATVRKHFLGKAYTSKDFPHLKREDAKLEIKRVVKRQCEAYGWDIPDLDAADAAATWNWACTEFAGQPPLMVGGLF</sequence>
<dbReference type="AlphaFoldDB" id="A0A917A6A9"/>
<dbReference type="SUPFAM" id="SSF53098">
    <property type="entry name" value="Ribonuclease H-like"/>
    <property type="match status" value="1"/>
</dbReference>
<protein>
    <submittedName>
        <fullName evidence="1">Uncharacterized protein</fullName>
    </submittedName>
</protein>
<dbReference type="Proteomes" id="UP000612855">
    <property type="component" value="Unassembled WGS sequence"/>
</dbReference>